<dbReference type="AlphaFoldDB" id="A0A0K1RE88"/>
<proteinExistence type="predicted"/>
<accession>A0A0K1RE88</accession>
<evidence type="ECO:0000313" key="1">
    <source>
        <dbReference type="EMBL" id="AKV59516.1"/>
    </source>
</evidence>
<keyword evidence="2" id="KW-1185">Reference proteome</keyword>
<gene>
    <name evidence="1" type="ORF">AK829_10720</name>
</gene>
<dbReference type="KEGG" id="crie:AK829_10720"/>
<evidence type="ECO:0008006" key="3">
    <source>
        <dbReference type="Google" id="ProtNLM"/>
    </source>
</evidence>
<reference evidence="1 2" key="1">
    <citation type="submission" date="2015-08" db="EMBL/GenBank/DDBJ databases">
        <authorList>
            <person name="Babu N.S."/>
            <person name="Beckwith C.J."/>
            <person name="Beseler K.G."/>
            <person name="Brison A."/>
            <person name="Carone J.V."/>
            <person name="Caskin T.P."/>
            <person name="Diamond M."/>
            <person name="Durham M.E."/>
            <person name="Foxe J.M."/>
            <person name="Go M."/>
            <person name="Henderson B.A."/>
            <person name="Jones I.B."/>
            <person name="McGettigan J.A."/>
            <person name="Micheletti S.J."/>
            <person name="Nasrallah M.E."/>
            <person name="Ortiz D."/>
            <person name="Piller C.R."/>
            <person name="Privatt S.R."/>
            <person name="Schneider S.L."/>
            <person name="Sharp S."/>
            <person name="Smith T.C."/>
            <person name="Stanton J.D."/>
            <person name="Ullery H.E."/>
            <person name="Wilson R.J."/>
            <person name="Serrano M.G."/>
            <person name="Buck G."/>
            <person name="Lee V."/>
            <person name="Wang Y."/>
            <person name="Carvalho R."/>
            <person name="Voegtly L."/>
            <person name="Shi R."/>
            <person name="Duckworth R."/>
            <person name="Johnson A."/>
            <person name="Loviza R."/>
            <person name="Walstead R."/>
            <person name="Shah Z."/>
            <person name="Kiflezghi M."/>
            <person name="Wade K."/>
            <person name="Ball S.L."/>
            <person name="Bradley K.W."/>
            <person name="Asai D.J."/>
            <person name="Bowman C.A."/>
            <person name="Russell D.A."/>
            <person name="Pope W.H."/>
            <person name="Jacobs-Sera D."/>
            <person name="Hendrix R.W."/>
            <person name="Hatfull G.F."/>
        </authorList>
    </citation>
    <scope>NUCLEOTIDE SEQUENCE [LARGE SCALE GENOMIC DNA]</scope>
    <source>
        <strain evidence="1 2">PUDD_83A45</strain>
    </source>
</reference>
<name>A0A0K1RE88_9CORY</name>
<evidence type="ECO:0000313" key="2">
    <source>
        <dbReference type="Proteomes" id="UP000060016"/>
    </source>
</evidence>
<dbReference type="EMBL" id="CP012342">
    <property type="protein sequence ID" value="AKV59516.1"/>
    <property type="molecule type" value="Genomic_DNA"/>
</dbReference>
<dbReference type="PATRIC" id="fig|156976.3.peg.2158"/>
<sequence>MGDYTKKREAELALIAKVAGQCKTAVITGPAAARWMGLSTLKWVEKVDLVLPGNSRTWGAKYRDKVYHGGILRDAETCTVKGVKSTIGVRAMFDTFRYYGRLDALVQIESARWQHAHLTVETLLEKTEVLPQARGIKPFRRLIEGAGETSASVLETLVRDTLLWAIKHGRLTGVETIEFQVGYQIADELGGITAAWVDCIINEFIVVEADGAEKTSGAMGDALSALRSERHREKQLQNKGGVFFRVGWDDVFNPRMIQQLQALLNQYPGVRPMDGRLDIGFREWSRQMEAMFAV</sequence>
<protein>
    <recommendedName>
        <fullName evidence="3">DUF559 domain-containing protein</fullName>
    </recommendedName>
</protein>
<dbReference type="RefSeq" id="WP_052205809.1">
    <property type="nucleotide sequence ID" value="NZ_CP012342.1"/>
</dbReference>
<organism evidence="1 2">
    <name type="scientific">Corynebacterium riegelii</name>
    <dbReference type="NCBI Taxonomy" id="156976"/>
    <lineage>
        <taxon>Bacteria</taxon>
        <taxon>Bacillati</taxon>
        <taxon>Actinomycetota</taxon>
        <taxon>Actinomycetes</taxon>
        <taxon>Mycobacteriales</taxon>
        <taxon>Corynebacteriaceae</taxon>
        <taxon>Corynebacterium</taxon>
    </lineage>
</organism>
<dbReference type="Proteomes" id="UP000060016">
    <property type="component" value="Chromosome"/>
</dbReference>